<feature type="transmembrane region" description="Helical" evidence="6">
    <location>
        <begin position="182"/>
        <end position="202"/>
    </location>
</feature>
<comment type="similarity">
    <text evidence="2">Belongs to the TMEM19 family.</text>
</comment>
<evidence type="ECO:0000313" key="8">
    <source>
        <dbReference type="Proteomes" id="UP000037558"/>
    </source>
</evidence>
<proteinExistence type="inferred from homology"/>
<evidence type="ECO:0000256" key="3">
    <source>
        <dbReference type="ARBA" id="ARBA00022692"/>
    </source>
</evidence>
<keyword evidence="8" id="KW-1185">Reference proteome</keyword>
<dbReference type="AlphaFoldDB" id="A0A0M0KYL4"/>
<evidence type="ECO:0000256" key="2">
    <source>
        <dbReference type="ARBA" id="ARBA00009012"/>
    </source>
</evidence>
<organism evidence="7 8">
    <name type="scientific">Priestia koreensis</name>
    <dbReference type="NCBI Taxonomy" id="284581"/>
    <lineage>
        <taxon>Bacteria</taxon>
        <taxon>Bacillati</taxon>
        <taxon>Bacillota</taxon>
        <taxon>Bacilli</taxon>
        <taxon>Bacillales</taxon>
        <taxon>Bacillaceae</taxon>
        <taxon>Priestia</taxon>
    </lineage>
</organism>
<dbReference type="OrthoDB" id="9808500at2"/>
<evidence type="ECO:0000256" key="6">
    <source>
        <dbReference type="SAM" id="Phobius"/>
    </source>
</evidence>
<evidence type="ECO:0000256" key="4">
    <source>
        <dbReference type="ARBA" id="ARBA00022989"/>
    </source>
</evidence>
<dbReference type="Pfam" id="PF01940">
    <property type="entry name" value="DUF92"/>
    <property type="match status" value="1"/>
</dbReference>
<evidence type="ECO:0000313" key="7">
    <source>
        <dbReference type="EMBL" id="KOO43920.1"/>
    </source>
</evidence>
<dbReference type="PATRIC" id="fig|284581.3.peg.3951"/>
<dbReference type="EMBL" id="LILC01000019">
    <property type="protein sequence ID" value="KOO43920.1"/>
    <property type="molecule type" value="Genomic_DNA"/>
</dbReference>
<dbReference type="PANTHER" id="PTHR13353:SF5">
    <property type="entry name" value="TRANSMEMBRANE PROTEIN 19"/>
    <property type="match status" value="1"/>
</dbReference>
<dbReference type="Proteomes" id="UP000037558">
    <property type="component" value="Unassembled WGS sequence"/>
</dbReference>
<reference evidence="8" key="1">
    <citation type="submission" date="2015-08" db="EMBL/GenBank/DDBJ databases">
        <title>Fjat-14210 dsm16467.</title>
        <authorList>
            <person name="Liu B."/>
            <person name="Wang J."/>
            <person name="Zhu Y."/>
            <person name="Liu G."/>
            <person name="Chen Q."/>
            <person name="Chen Z."/>
            <person name="Lan J."/>
            <person name="Che J."/>
            <person name="Ge C."/>
            <person name="Shi H."/>
            <person name="Pan Z."/>
            <person name="Liu X."/>
        </authorList>
    </citation>
    <scope>NUCLEOTIDE SEQUENCE [LARGE SCALE GENOMIC DNA]</scope>
    <source>
        <strain evidence="8">DSM 16467</strain>
    </source>
</reference>
<gene>
    <name evidence="7" type="ORF">AMD01_14420</name>
</gene>
<sequence>MWIDIFTYVIIGVIAYAGYRLRALTISGAVAAFITGVAISIGAGIQGLFILALFFGTSTLWSKYKKQQKKAVEEKLEKSDARDWVQVCANGGIGALFALVYRFTGHSLYEWMMIVSFAAANSDTWASEIGSLSKSRPFHLLRLRVVDRGTSGAISVLGTFAAVGGSAVIACGAFYVFPSVTWRVALFIALFGFIGNVIDSVLGATVQVSYRCQVCGIETERTEHCGSKTVYARGISFLNNDAVNALSILFGTLIGGLFL</sequence>
<feature type="transmembrane region" description="Helical" evidence="6">
    <location>
        <begin position="152"/>
        <end position="176"/>
    </location>
</feature>
<evidence type="ECO:0000256" key="1">
    <source>
        <dbReference type="ARBA" id="ARBA00004141"/>
    </source>
</evidence>
<dbReference type="STRING" id="284581.AMD01_14420"/>
<keyword evidence="4 6" id="KW-1133">Transmembrane helix</keyword>
<keyword evidence="3 6" id="KW-0812">Transmembrane</keyword>
<comment type="subcellular location">
    <subcellularLocation>
        <location evidence="1">Membrane</location>
        <topology evidence="1">Multi-pass membrane protein</topology>
    </subcellularLocation>
</comment>
<name>A0A0M0KYL4_9BACI</name>
<dbReference type="PANTHER" id="PTHR13353">
    <property type="entry name" value="TRANSMEMBRANE PROTEIN 19"/>
    <property type="match status" value="1"/>
</dbReference>
<feature type="transmembrane region" description="Helical" evidence="6">
    <location>
        <begin position="30"/>
        <end position="55"/>
    </location>
</feature>
<dbReference type="InterPro" id="IPR002794">
    <property type="entry name" value="DUF92_TMEM19"/>
</dbReference>
<evidence type="ECO:0008006" key="9">
    <source>
        <dbReference type="Google" id="ProtNLM"/>
    </source>
</evidence>
<comment type="caution">
    <text evidence="7">The sequence shown here is derived from an EMBL/GenBank/DDBJ whole genome shotgun (WGS) entry which is preliminary data.</text>
</comment>
<evidence type="ECO:0000256" key="5">
    <source>
        <dbReference type="ARBA" id="ARBA00023136"/>
    </source>
</evidence>
<feature type="transmembrane region" description="Helical" evidence="6">
    <location>
        <begin position="6"/>
        <end position="23"/>
    </location>
</feature>
<protein>
    <recommendedName>
        <fullName evidence="9">DUF92 domain-containing protein</fullName>
    </recommendedName>
</protein>
<keyword evidence="5 6" id="KW-0472">Membrane</keyword>
<dbReference type="RefSeq" id="WP_053402123.1">
    <property type="nucleotide sequence ID" value="NZ_JAUKEN010000001.1"/>
</dbReference>
<dbReference type="GO" id="GO:0016020">
    <property type="term" value="C:membrane"/>
    <property type="evidence" value="ECO:0007669"/>
    <property type="project" value="UniProtKB-SubCell"/>
</dbReference>
<accession>A0A0M0KYL4</accession>